<sequence>MKKIVMLFLVAALVLSVGGCAKKAVVTPKIGVAIYKFDDTFMSYVRNQIQSAANGKILLSVQDSQYDQPKQNDQVDQFLVEGDTALAINMVDPSAVSVIIDKCKTKNVPLVLFNREPVAADMAAWDKVYYVGAKAQQSGTYQGEIVAEYWKAHPEADLNKDGILQYVMLMGDPSNTDAKYRTEFSIKAIEAAGIKVQKLAEDTAMWDRVKGQEKMAAFLTANAGKIEVVLANNDDMGLGAIEALKAAGYFKNGKYMPVVSVDATPPALDALAQGTLLGTVLNDAVKQGQATFDLAYALATGAEVKSDVAPLALADGTVDSTGKYIWVPYVKVTKDNYKDFLAK</sequence>
<evidence type="ECO:0000256" key="2">
    <source>
        <dbReference type="ARBA" id="ARBA00007639"/>
    </source>
</evidence>
<dbReference type="RefSeq" id="WP_119089637.1">
    <property type="nucleotide sequence ID" value="NZ_QXIS01000035.1"/>
</dbReference>
<dbReference type="OrthoDB" id="9769193at2"/>
<dbReference type="InterPro" id="IPR050555">
    <property type="entry name" value="Bact_Solute-Bind_Prot2"/>
</dbReference>
<dbReference type="Pfam" id="PF13407">
    <property type="entry name" value="Peripla_BP_4"/>
    <property type="match status" value="1"/>
</dbReference>
<feature type="signal peptide" evidence="11">
    <location>
        <begin position="1"/>
        <end position="21"/>
    </location>
</feature>
<evidence type="ECO:0000313" key="14">
    <source>
        <dbReference type="Proteomes" id="UP000266328"/>
    </source>
</evidence>
<keyword evidence="3" id="KW-0813">Transport</keyword>
<evidence type="ECO:0000256" key="8">
    <source>
        <dbReference type="ARBA" id="ARBA00022837"/>
    </source>
</evidence>
<comment type="subunit">
    <text evidence="9">The ABC transporter complex is composed of one ATP-binding protein (MglA), two transmembrane proteins (MglC) and a solute-binding protein (MglB).</text>
</comment>
<organism evidence="13 14">
    <name type="scientific">Candidatus Cryosericum terrychapinii</name>
    <dbReference type="NCBI Taxonomy" id="2290919"/>
    <lineage>
        <taxon>Bacteria</taxon>
        <taxon>Pseudomonadati</taxon>
        <taxon>Caldisericota/Cryosericota group</taxon>
        <taxon>Candidatus Cryosericota</taxon>
        <taxon>Candidatus Cryosericia</taxon>
        <taxon>Candidatus Cryosericales</taxon>
        <taxon>Candidatus Cryosericaceae</taxon>
        <taxon>Candidatus Cryosericum</taxon>
    </lineage>
</organism>
<dbReference type="PROSITE" id="PS51257">
    <property type="entry name" value="PROKAR_LIPOPROTEIN"/>
    <property type="match status" value="1"/>
</dbReference>
<comment type="subcellular location">
    <subcellularLocation>
        <location evidence="1">Cell envelope</location>
    </subcellularLocation>
</comment>
<evidence type="ECO:0000256" key="7">
    <source>
        <dbReference type="ARBA" id="ARBA00022764"/>
    </source>
</evidence>
<protein>
    <recommendedName>
        <fullName evidence="10">D-galactose/methyl-galactoside binding periplasmic protein MglB</fullName>
    </recommendedName>
</protein>
<dbReference type="GO" id="GO:0030288">
    <property type="term" value="C:outer membrane-bounded periplasmic space"/>
    <property type="evidence" value="ECO:0007669"/>
    <property type="project" value="TreeGrafter"/>
</dbReference>
<feature type="domain" description="Periplasmic binding protein" evidence="12">
    <location>
        <begin position="30"/>
        <end position="302"/>
    </location>
</feature>
<keyword evidence="7" id="KW-0574">Periplasm</keyword>
<dbReference type="InterPro" id="IPR025997">
    <property type="entry name" value="SBP_2_dom"/>
</dbReference>
<comment type="caution">
    <text evidence="13">The sequence shown here is derived from an EMBL/GenBank/DDBJ whole genome shotgun (WGS) entry which is preliminary data.</text>
</comment>
<dbReference type="Gene3D" id="3.40.50.2300">
    <property type="match status" value="2"/>
</dbReference>
<evidence type="ECO:0000256" key="1">
    <source>
        <dbReference type="ARBA" id="ARBA00004196"/>
    </source>
</evidence>
<evidence type="ECO:0000256" key="9">
    <source>
        <dbReference type="ARBA" id="ARBA00034323"/>
    </source>
</evidence>
<dbReference type="InterPro" id="IPR044085">
    <property type="entry name" value="MglB-like_PBP1"/>
</dbReference>
<evidence type="ECO:0000259" key="12">
    <source>
        <dbReference type="Pfam" id="PF13407"/>
    </source>
</evidence>
<evidence type="ECO:0000256" key="5">
    <source>
        <dbReference type="ARBA" id="ARBA00022723"/>
    </source>
</evidence>
<dbReference type="SUPFAM" id="SSF53822">
    <property type="entry name" value="Periplasmic binding protein-like I"/>
    <property type="match status" value="1"/>
</dbReference>
<evidence type="ECO:0000256" key="4">
    <source>
        <dbReference type="ARBA" id="ARBA00022597"/>
    </source>
</evidence>
<keyword evidence="8" id="KW-0106">Calcium</keyword>
<dbReference type="PANTHER" id="PTHR30036">
    <property type="entry name" value="D-XYLOSE-BINDING PERIPLASMIC PROTEIN"/>
    <property type="match status" value="1"/>
</dbReference>
<evidence type="ECO:0000313" key="13">
    <source>
        <dbReference type="EMBL" id="RIE05550.1"/>
    </source>
</evidence>
<dbReference type="Proteomes" id="UP000266328">
    <property type="component" value="Unassembled WGS sequence"/>
</dbReference>
<comment type="similarity">
    <text evidence="2">Belongs to the bacterial solute-binding protein 2 family.</text>
</comment>
<evidence type="ECO:0000256" key="11">
    <source>
        <dbReference type="SAM" id="SignalP"/>
    </source>
</evidence>
<evidence type="ECO:0000256" key="6">
    <source>
        <dbReference type="ARBA" id="ARBA00022729"/>
    </source>
</evidence>
<dbReference type="GO" id="GO:0046872">
    <property type="term" value="F:metal ion binding"/>
    <property type="evidence" value="ECO:0007669"/>
    <property type="project" value="UniProtKB-KW"/>
</dbReference>
<keyword evidence="5" id="KW-0479">Metal-binding</keyword>
<dbReference type="EMBL" id="QXIS01000035">
    <property type="protein sequence ID" value="RIE05550.1"/>
    <property type="molecule type" value="Genomic_DNA"/>
</dbReference>
<dbReference type="AlphaFoldDB" id="A0A398CTW6"/>
<keyword evidence="6 11" id="KW-0732">Signal</keyword>
<feature type="chain" id="PRO_5017344687" description="D-galactose/methyl-galactoside binding periplasmic protein MglB" evidence="11">
    <location>
        <begin position="22"/>
        <end position="343"/>
    </location>
</feature>
<dbReference type="PANTHER" id="PTHR30036:SF2">
    <property type="entry name" value="D-GALACTOSE_METHYL-GALACTOSIDE BINDING PERIPLASMIC PROTEIN MGLB"/>
    <property type="match status" value="1"/>
</dbReference>
<evidence type="ECO:0000256" key="3">
    <source>
        <dbReference type="ARBA" id="ARBA00022448"/>
    </source>
</evidence>
<proteinExistence type="inferred from homology"/>
<keyword evidence="4" id="KW-0762">Sugar transport</keyword>
<dbReference type="InterPro" id="IPR028082">
    <property type="entry name" value="Peripla_BP_I"/>
</dbReference>
<gene>
    <name evidence="13" type="ORF">SMC7_06995</name>
</gene>
<name>A0A398CTW6_9BACT</name>
<dbReference type="CDD" id="cd01539">
    <property type="entry name" value="PBP1_GGBP"/>
    <property type="match status" value="1"/>
</dbReference>
<reference evidence="13 14" key="1">
    <citation type="submission" date="2018-09" db="EMBL/GenBank/DDBJ databases">
        <title>Discovery and Ecogenomic Context for Candidatus Cryosericales, a Global Caldiserica Order Active in Thawing Permafrost.</title>
        <authorList>
            <person name="Martinez M.A."/>
            <person name="Woodcroft B.J."/>
            <person name="Ignacio Espinoza J.C."/>
            <person name="Zayed A."/>
            <person name="Singleton C.M."/>
            <person name="Boyd J."/>
            <person name="Li Y.-F."/>
            <person name="Purvine S."/>
            <person name="Maughan H."/>
            <person name="Hodgkins S.B."/>
            <person name="Anderson D."/>
            <person name="Sederholm M."/>
            <person name="Temperton B."/>
            <person name="Saleska S.R."/>
            <person name="Tyson G.W."/>
            <person name="Rich V.I."/>
        </authorList>
    </citation>
    <scope>NUCLEOTIDE SEQUENCE [LARGE SCALE GENOMIC DNA]</scope>
    <source>
        <strain evidence="13 14">SMC7</strain>
    </source>
</reference>
<dbReference type="GO" id="GO:0030246">
    <property type="term" value="F:carbohydrate binding"/>
    <property type="evidence" value="ECO:0007669"/>
    <property type="project" value="InterPro"/>
</dbReference>
<keyword evidence="14" id="KW-1185">Reference proteome</keyword>
<evidence type="ECO:0000256" key="10">
    <source>
        <dbReference type="ARBA" id="ARBA00034344"/>
    </source>
</evidence>
<accession>A0A398CTW6</accession>